<evidence type="ECO:0000256" key="1">
    <source>
        <dbReference type="SAM" id="MobiDB-lite"/>
    </source>
</evidence>
<protein>
    <recommendedName>
        <fullName evidence="4">Phage portal protein, SPP1 family</fullName>
    </recommendedName>
</protein>
<dbReference type="RefSeq" id="WP_206100917.1">
    <property type="nucleotide sequence ID" value="NZ_CP070969.1"/>
</dbReference>
<feature type="compositionally biased region" description="Basic and acidic residues" evidence="1">
    <location>
        <begin position="472"/>
        <end position="484"/>
    </location>
</feature>
<feature type="region of interest" description="Disordered" evidence="1">
    <location>
        <begin position="449"/>
        <end position="484"/>
    </location>
</feature>
<keyword evidence="3" id="KW-1185">Reference proteome</keyword>
<accession>A0ABX7L8E2</accession>
<reference evidence="2 3" key="1">
    <citation type="submission" date="2021-02" db="EMBL/GenBank/DDBJ databases">
        <title>Paenibacillus tianjinensis sp. nov.</title>
        <authorList>
            <person name="Liu H."/>
        </authorList>
    </citation>
    <scope>NUCLEOTIDE SEQUENCE [LARGE SCALE GENOMIC DNA]</scope>
    <source>
        <strain evidence="2 3">TB2019</strain>
    </source>
</reference>
<sequence>MSEAEIKKLPTPIQFSKLSESIYSINYKTNHSVRKYTKTQMEEYLDSGNVSALRKASLYFFKTSGQYLRQIEHLTNLLLYSYLIIPKVNDDKLRQKKPFSDNFKVILDYVDNSYFEENARYQTFVALTEGAFYGYEQEIDGRIINYQLPYEFCRSNYKVDGVNAVEFDLTFFDTYRKVEDKISIFKMFPDEFLSMYLEYHSGKSKDKWVLLNPVNAKCITLNTGGMPLLASVFPDLIDLHEYKEIDKLKSEKDLYQIITQKLPLGKDNDLTFDFAHILELHDNLNKMINRKDIEIVTSPFEIDSVNLNDGKNSIKNDIERANNNIFDTLGSSRMLFGTGKDAGSIGLSSSIKTDESLMFIVLDQLKHWYENKFKTLVDSSKFQYEIFLPKVTIFNSKEMYETFKEMATLGYSKLLPITTIGLKQSSFINLLSFENDYLDLDELMKPLKSSYTQTTESGRPEKEQSALSPSGEKTKDNETNDRYN</sequence>
<gene>
    <name evidence="2" type="ORF">JRJ22_18605</name>
</gene>
<organism evidence="2 3">
    <name type="scientific">Paenibacillus tianjinensis</name>
    <dbReference type="NCBI Taxonomy" id="2810347"/>
    <lineage>
        <taxon>Bacteria</taxon>
        <taxon>Bacillati</taxon>
        <taxon>Bacillota</taxon>
        <taxon>Bacilli</taxon>
        <taxon>Bacillales</taxon>
        <taxon>Paenibacillaceae</taxon>
        <taxon>Paenibacillus</taxon>
    </lineage>
</organism>
<evidence type="ECO:0000313" key="2">
    <source>
        <dbReference type="EMBL" id="QSF43279.1"/>
    </source>
</evidence>
<proteinExistence type="predicted"/>
<name>A0ABX7L8E2_9BACL</name>
<evidence type="ECO:0008006" key="4">
    <source>
        <dbReference type="Google" id="ProtNLM"/>
    </source>
</evidence>
<dbReference type="EMBL" id="CP070969">
    <property type="protein sequence ID" value="QSF43279.1"/>
    <property type="molecule type" value="Genomic_DNA"/>
</dbReference>
<evidence type="ECO:0000313" key="3">
    <source>
        <dbReference type="Proteomes" id="UP000663452"/>
    </source>
</evidence>
<dbReference type="Proteomes" id="UP000663452">
    <property type="component" value="Chromosome"/>
</dbReference>